<dbReference type="InterPro" id="IPR049040">
    <property type="entry name" value="RMC1_N"/>
</dbReference>
<dbReference type="PANTHER" id="PTHR12897">
    <property type="entry name" value="COLON CANCER-ASSOCIATED PROTEIN MIC1"/>
    <property type="match status" value="1"/>
</dbReference>
<protein>
    <submittedName>
        <fullName evidence="3">Uncharacterized protein</fullName>
    </submittedName>
</protein>
<dbReference type="PANTHER" id="PTHR12897:SF4">
    <property type="entry name" value="REGULATOR OF MON1-CCZ1 COMPLEX"/>
    <property type="match status" value="1"/>
</dbReference>
<dbReference type="GO" id="GO:0010506">
    <property type="term" value="P:regulation of autophagy"/>
    <property type="evidence" value="ECO:0007669"/>
    <property type="project" value="InterPro"/>
</dbReference>
<sequence length="712" mass="79424">MIGSTSSAQSSVGLSGSGALSHVYIQQPPLRCSISGSSGLFYDDGNRFLLSPTSDQVFVWKTSPLSPQASPSVDTIDEGPVLSIRYSLDEKVIAIQRSNHEIQFRNRETGQAFSQRCRSDSESILGFFWTDCSTCDVIFVKTSGLDLFSYEPQLKALRLVETKKINVSWYVYTHESRMVLLASGMQCKTFSGFQFSSGGIIRLPRFDMAMAKAEANTKPVLAEEDVHIVTIYGRIYCLQVDRVAMLLHLYRFYRDAVVRQCSLPIFSSKIAVSVIDNVLLVHQVEAKVVILYDIFSDSRAPISAPLPLLVRGMPRATASTRTIDKDAVHVETKELRNHEAVIYGEGWTFLVPDLICDAVHGNLWRIHLDLEAIASSSSEAPSVLEFLQRRKLEPIKAKLLCLATTRTLILERRPVAMVSRAIDVLVSSYSHSLKMGVSPHKRAVEGEKTSTSGHQHFDGSGTIADEAMSRVEKNGNSNKHAFVSEVEKESQQSMFEDTVNEPIDLTTGGCDISEQESQVASAAVSSDEMYNLVFSLIEEEMTGEPAYLVSIIVEYFRSAASEKLKVHPNLNVMTIQLLARSGRYAELGLFVIHKIFEPSKEVALQLLDSGRQNFQTRKLGMDMLRQLSLHHDYVLLLVQDGYYLEALRYARRNKVNSIRPSLFLESAYASNDSQHLAAVLRFLADFIPGFKNTSDHSSYCRFLNDMNSSIAA</sequence>
<dbReference type="SUPFAM" id="SSF82171">
    <property type="entry name" value="DPP6 N-terminal domain-like"/>
    <property type="match status" value="1"/>
</dbReference>
<organism evidence="3 4">
    <name type="scientific">Aquilegia coerulea</name>
    <name type="common">Rocky mountain columbine</name>
    <dbReference type="NCBI Taxonomy" id="218851"/>
    <lineage>
        <taxon>Eukaryota</taxon>
        <taxon>Viridiplantae</taxon>
        <taxon>Streptophyta</taxon>
        <taxon>Embryophyta</taxon>
        <taxon>Tracheophyta</taxon>
        <taxon>Spermatophyta</taxon>
        <taxon>Magnoliopsida</taxon>
        <taxon>Ranunculales</taxon>
        <taxon>Ranunculaceae</taxon>
        <taxon>Thalictroideae</taxon>
        <taxon>Aquilegia</taxon>
    </lineage>
</organism>
<feature type="domain" description="Mic1" evidence="1">
    <location>
        <begin position="503"/>
        <end position="684"/>
    </location>
</feature>
<feature type="domain" description="Regulator of MON1-CCZ1 complex N-terminal" evidence="2">
    <location>
        <begin position="40"/>
        <end position="156"/>
    </location>
</feature>
<name>A0A2G5EBQ7_AQUCA</name>
<dbReference type="GO" id="GO:0031902">
    <property type="term" value="C:late endosome membrane"/>
    <property type="evidence" value="ECO:0007669"/>
    <property type="project" value="TreeGrafter"/>
</dbReference>
<dbReference type="InterPro" id="IPR009755">
    <property type="entry name" value="RMC1_C"/>
</dbReference>
<dbReference type="Pfam" id="PF21029">
    <property type="entry name" value="RMC1_N"/>
    <property type="match status" value="1"/>
</dbReference>
<dbReference type="AlphaFoldDB" id="A0A2G5EBQ7"/>
<evidence type="ECO:0000313" key="4">
    <source>
        <dbReference type="Proteomes" id="UP000230069"/>
    </source>
</evidence>
<accession>A0A2G5EBQ7</accession>
<dbReference type="OrthoDB" id="26384at2759"/>
<evidence type="ECO:0000259" key="2">
    <source>
        <dbReference type="Pfam" id="PF21029"/>
    </source>
</evidence>
<dbReference type="InParanoid" id="A0A2G5EBQ7"/>
<gene>
    <name evidence="3" type="ORF">AQUCO_00900042v1</name>
</gene>
<dbReference type="Proteomes" id="UP000230069">
    <property type="component" value="Unassembled WGS sequence"/>
</dbReference>
<dbReference type="GO" id="GO:0005765">
    <property type="term" value="C:lysosomal membrane"/>
    <property type="evidence" value="ECO:0007669"/>
    <property type="project" value="TreeGrafter"/>
</dbReference>
<keyword evidence="4" id="KW-1185">Reference proteome</keyword>
<dbReference type="STRING" id="218851.A0A2G5EBQ7"/>
<proteinExistence type="predicted"/>
<dbReference type="InterPro" id="IPR040371">
    <property type="entry name" value="RMC1"/>
</dbReference>
<evidence type="ECO:0000259" key="1">
    <source>
        <dbReference type="Pfam" id="PF07035"/>
    </source>
</evidence>
<dbReference type="EMBL" id="KZ305026">
    <property type="protein sequence ID" value="PIA53166.1"/>
    <property type="molecule type" value="Genomic_DNA"/>
</dbReference>
<dbReference type="FunCoup" id="A0A2G5EBQ7">
    <property type="interactions" value="2826"/>
</dbReference>
<dbReference type="GO" id="GO:0035658">
    <property type="term" value="C:Mon1-Ccz1 complex"/>
    <property type="evidence" value="ECO:0007669"/>
    <property type="project" value="InterPro"/>
</dbReference>
<evidence type="ECO:0000313" key="3">
    <source>
        <dbReference type="EMBL" id="PIA53166.1"/>
    </source>
</evidence>
<reference evidence="3 4" key="1">
    <citation type="submission" date="2017-09" db="EMBL/GenBank/DDBJ databases">
        <title>WGS assembly of Aquilegia coerulea Goldsmith.</title>
        <authorList>
            <person name="Hodges S."/>
            <person name="Kramer E."/>
            <person name="Nordborg M."/>
            <person name="Tomkins J."/>
            <person name="Borevitz J."/>
            <person name="Derieg N."/>
            <person name="Yan J."/>
            <person name="Mihaltcheva S."/>
            <person name="Hayes R.D."/>
            <person name="Rokhsar D."/>
        </authorList>
    </citation>
    <scope>NUCLEOTIDE SEQUENCE [LARGE SCALE GENOMIC DNA]</scope>
    <source>
        <strain evidence="4">cv. Goldsmith</strain>
    </source>
</reference>
<dbReference type="Pfam" id="PF07035">
    <property type="entry name" value="RMC1_C"/>
    <property type="match status" value="1"/>
</dbReference>